<evidence type="ECO:0000256" key="2">
    <source>
        <dbReference type="SAM" id="MobiDB-lite"/>
    </source>
</evidence>
<dbReference type="EMBL" id="JAMZEB010000002">
    <property type="protein sequence ID" value="MCP2357503.1"/>
    <property type="molecule type" value="Genomic_DNA"/>
</dbReference>
<dbReference type="Gene3D" id="1.10.4100.10">
    <property type="entry name" value="2-methylcitrate dehydratase PrpD"/>
    <property type="match status" value="1"/>
</dbReference>
<dbReference type="InterPro" id="IPR036148">
    <property type="entry name" value="MmgE/PrpD_sf"/>
</dbReference>
<dbReference type="Pfam" id="PF03972">
    <property type="entry name" value="MmgE_PrpD_N"/>
    <property type="match status" value="1"/>
</dbReference>
<name>A0A9X2K215_9ACTN</name>
<keyword evidence="6" id="KW-1185">Reference proteome</keyword>
<dbReference type="Proteomes" id="UP001139648">
    <property type="component" value="Unassembled WGS sequence"/>
</dbReference>
<dbReference type="SUPFAM" id="SSF103378">
    <property type="entry name" value="2-methylcitrate dehydratase PrpD"/>
    <property type="match status" value="1"/>
</dbReference>
<comment type="similarity">
    <text evidence="1">Belongs to the PrpD family.</text>
</comment>
<evidence type="ECO:0000313" key="6">
    <source>
        <dbReference type="Proteomes" id="UP001139648"/>
    </source>
</evidence>
<feature type="region of interest" description="Disordered" evidence="2">
    <location>
        <begin position="1"/>
        <end position="20"/>
    </location>
</feature>
<proteinExistence type="inferred from homology"/>
<dbReference type="InterPro" id="IPR045336">
    <property type="entry name" value="MmgE_PrpD_N"/>
</dbReference>
<sequence>MTEAGRRGASETEAECRGASETEAGTLAGWALGLTLDAVPARARLAAIRHLLDGFGCAVAGGPHAAPAVEVALGLGGPPEATVIGTRHRVGAPAAALANGTLVHALDFDDTHAGGLVHATAPVLPAAFAVGEETGASGGEVLVAALAGYEAICRLGAAVPHGFHARGLHATSACGVLAAALVAARLYGLTPPQAVHALGIAGSQAGGLLEFLSTGADTKRLHPGLAAHAGILAARLARAGATGPGTVLEGEHGLYGALLGRAGVRPAAGLGEVWEVSRITIKPYPACQLLHAALDAAATLGTPDAVESVVAEVHPDAAAIVCGPGKERPRTSYEAKFSLPWSVAAMLLDGEVSVRTYERVERPEVVALAGRITHEVVGSPGVAADQPGLLRVSCAGGRQVTGQVARSSGGPDDPAVDELVRRKALANGLPAAMIGALRRLEELPEVTTLMAGLAAGQERP</sequence>
<dbReference type="InterPro" id="IPR042188">
    <property type="entry name" value="MmgE/PrpD_sf_2"/>
</dbReference>
<dbReference type="RefSeq" id="WP_253744625.1">
    <property type="nucleotide sequence ID" value="NZ_BAABKA010000015.1"/>
</dbReference>
<dbReference type="InterPro" id="IPR045337">
    <property type="entry name" value="MmgE_PrpD_C"/>
</dbReference>
<feature type="domain" description="MmgE/PrpD N-terminal" evidence="3">
    <location>
        <begin position="26"/>
        <end position="263"/>
    </location>
</feature>
<reference evidence="5" key="1">
    <citation type="submission" date="2022-06" db="EMBL/GenBank/DDBJ databases">
        <title>Sequencing the genomes of 1000 actinobacteria strains.</title>
        <authorList>
            <person name="Klenk H.-P."/>
        </authorList>
    </citation>
    <scope>NUCLEOTIDE SEQUENCE</scope>
    <source>
        <strain evidence="5">DSM 46694</strain>
    </source>
</reference>
<accession>A0A9X2K215</accession>
<dbReference type="InterPro" id="IPR005656">
    <property type="entry name" value="MmgE_PrpD"/>
</dbReference>
<comment type="caution">
    <text evidence="5">The sequence shown here is derived from an EMBL/GenBank/DDBJ whole genome shotgun (WGS) entry which is preliminary data.</text>
</comment>
<dbReference type="GO" id="GO:0016829">
    <property type="term" value="F:lyase activity"/>
    <property type="evidence" value="ECO:0007669"/>
    <property type="project" value="InterPro"/>
</dbReference>
<gene>
    <name evidence="5" type="ORF">HD597_004523</name>
</gene>
<dbReference type="Pfam" id="PF19305">
    <property type="entry name" value="MmgE_PrpD_C"/>
    <property type="match status" value="1"/>
</dbReference>
<dbReference type="Gene3D" id="3.30.1330.120">
    <property type="entry name" value="2-methylcitrate dehydratase PrpD"/>
    <property type="match status" value="1"/>
</dbReference>
<evidence type="ECO:0000256" key="1">
    <source>
        <dbReference type="ARBA" id="ARBA00006174"/>
    </source>
</evidence>
<evidence type="ECO:0000259" key="4">
    <source>
        <dbReference type="Pfam" id="PF19305"/>
    </source>
</evidence>
<feature type="domain" description="MmgE/PrpD C-terminal" evidence="4">
    <location>
        <begin position="284"/>
        <end position="427"/>
    </location>
</feature>
<protein>
    <submittedName>
        <fullName evidence="5">2-methylcitrate dehydratase PrpD</fullName>
    </submittedName>
</protein>
<dbReference type="InterPro" id="IPR042183">
    <property type="entry name" value="MmgE/PrpD_sf_1"/>
</dbReference>
<dbReference type="AlphaFoldDB" id="A0A9X2K215"/>
<evidence type="ECO:0000313" key="5">
    <source>
        <dbReference type="EMBL" id="MCP2357503.1"/>
    </source>
</evidence>
<dbReference type="PANTHER" id="PTHR16943">
    <property type="entry name" value="2-METHYLCITRATE DEHYDRATASE-RELATED"/>
    <property type="match status" value="1"/>
</dbReference>
<evidence type="ECO:0000259" key="3">
    <source>
        <dbReference type="Pfam" id="PF03972"/>
    </source>
</evidence>
<dbReference type="PANTHER" id="PTHR16943:SF8">
    <property type="entry name" value="2-METHYLCITRATE DEHYDRATASE"/>
    <property type="match status" value="1"/>
</dbReference>
<organism evidence="5 6">
    <name type="scientific">Nonomuraea thailandensis</name>
    <dbReference type="NCBI Taxonomy" id="1188745"/>
    <lineage>
        <taxon>Bacteria</taxon>
        <taxon>Bacillati</taxon>
        <taxon>Actinomycetota</taxon>
        <taxon>Actinomycetes</taxon>
        <taxon>Streptosporangiales</taxon>
        <taxon>Streptosporangiaceae</taxon>
        <taxon>Nonomuraea</taxon>
    </lineage>
</organism>